<proteinExistence type="predicted"/>
<protein>
    <recommendedName>
        <fullName evidence="5">GHMP kinase N-terminal domain-containing protein</fullName>
    </recommendedName>
</protein>
<evidence type="ECO:0000256" key="4">
    <source>
        <dbReference type="ARBA" id="ARBA00022840"/>
    </source>
</evidence>
<keyword evidence="1" id="KW-0808">Transferase</keyword>
<reference evidence="6" key="1">
    <citation type="journal article" date="2014" name="Front. Microbiol.">
        <title>High frequency of phylogenetically diverse reductive dehalogenase-homologous genes in deep subseafloor sedimentary metagenomes.</title>
        <authorList>
            <person name="Kawai M."/>
            <person name="Futagami T."/>
            <person name="Toyoda A."/>
            <person name="Takaki Y."/>
            <person name="Nishi S."/>
            <person name="Hori S."/>
            <person name="Arai W."/>
            <person name="Tsubouchi T."/>
            <person name="Morono Y."/>
            <person name="Uchiyama I."/>
            <person name="Ito T."/>
            <person name="Fujiyama A."/>
            <person name="Inagaki F."/>
            <person name="Takami H."/>
        </authorList>
    </citation>
    <scope>NUCLEOTIDE SEQUENCE</scope>
    <source>
        <strain evidence="6">Expedition CK06-06</strain>
    </source>
</reference>
<dbReference type="AlphaFoldDB" id="X1FWB4"/>
<dbReference type="PANTHER" id="PTHR32463:SF0">
    <property type="entry name" value="L-FUCOSE KINASE"/>
    <property type="match status" value="1"/>
</dbReference>
<dbReference type="PRINTS" id="PR00960">
    <property type="entry name" value="LMBPPROTEIN"/>
</dbReference>
<evidence type="ECO:0000256" key="1">
    <source>
        <dbReference type="ARBA" id="ARBA00022679"/>
    </source>
</evidence>
<comment type="caution">
    <text evidence="6">The sequence shown here is derived from an EMBL/GenBank/DDBJ whole genome shotgun (WGS) entry which is preliminary data.</text>
</comment>
<keyword evidence="2" id="KW-0547">Nucleotide-binding</keyword>
<feature type="domain" description="GHMP kinase N-terminal" evidence="5">
    <location>
        <begin position="79"/>
        <end position="168"/>
    </location>
</feature>
<dbReference type="InterPro" id="IPR006204">
    <property type="entry name" value="GHMP_kinase_N_dom"/>
</dbReference>
<dbReference type="GO" id="GO:0042352">
    <property type="term" value="P:GDP-L-fucose salvage"/>
    <property type="evidence" value="ECO:0007669"/>
    <property type="project" value="TreeGrafter"/>
</dbReference>
<evidence type="ECO:0000259" key="5">
    <source>
        <dbReference type="Pfam" id="PF00288"/>
    </source>
</evidence>
<dbReference type="EMBL" id="BARU01005471">
    <property type="protein sequence ID" value="GAH36850.1"/>
    <property type="molecule type" value="Genomic_DNA"/>
</dbReference>
<dbReference type="GO" id="GO:0050201">
    <property type="term" value="F:fucokinase activity"/>
    <property type="evidence" value="ECO:0007669"/>
    <property type="project" value="TreeGrafter"/>
</dbReference>
<name>X1FWB4_9ZZZZ</name>
<dbReference type="Pfam" id="PF00288">
    <property type="entry name" value="GHMP_kinases_N"/>
    <property type="match status" value="1"/>
</dbReference>
<accession>X1FWB4</accession>
<dbReference type="InterPro" id="IPR036554">
    <property type="entry name" value="GHMP_kinase_C_sf"/>
</dbReference>
<dbReference type="GO" id="GO:0005524">
    <property type="term" value="F:ATP binding"/>
    <property type="evidence" value="ECO:0007669"/>
    <property type="project" value="UniProtKB-KW"/>
</dbReference>
<evidence type="ECO:0000256" key="2">
    <source>
        <dbReference type="ARBA" id="ARBA00022741"/>
    </source>
</evidence>
<organism evidence="6">
    <name type="scientific">marine sediment metagenome</name>
    <dbReference type="NCBI Taxonomy" id="412755"/>
    <lineage>
        <taxon>unclassified sequences</taxon>
        <taxon>metagenomes</taxon>
        <taxon>ecological metagenomes</taxon>
    </lineage>
</organism>
<evidence type="ECO:0000256" key="3">
    <source>
        <dbReference type="ARBA" id="ARBA00022777"/>
    </source>
</evidence>
<dbReference type="InterPro" id="IPR020568">
    <property type="entry name" value="Ribosomal_Su5_D2-typ_SF"/>
</dbReference>
<dbReference type="Gene3D" id="3.30.230.120">
    <property type="match status" value="1"/>
</dbReference>
<dbReference type="InterPro" id="IPR052203">
    <property type="entry name" value="GHMP_Kinase-Related"/>
</dbReference>
<evidence type="ECO:0000313" key="6">
    <source>
        <dbReference type="EMBL" id="GAH36850.1"/>
    </source>
</evidence>
<feature type="non-terminal residue" evidence="6">
    <location>
        <position position="274"/>
    </location>
</feature>
<dbReference type="SUPFAM" id="SSF54211">
    <property type="entry name" value="Ribosomal protein S5 domain 2-like"/>
    <property type="match status" value="1"/>
</dbReference>
<keyword evidence="4" id="KW-0067">ATP-binding</keyword>
<sequence length="274" mass="30003">MIIRSRAPTRIDFAGGTTDLPAFRNREGGAVVSATIDRYAYCSLRPTDRAGVRITSQDLQQFVEAQDIRELEFDGNLDLLKAAVRALALEEALDISVRCDAPPGSGLGSSASVGVALLGLLNQLRAVRGNRQRSTMSRFELAELACQLENELGIVGGKQDQYAAALGGLNYLEFYSEERVAVEPLYVSPDVLCELEKHLVLCYSGESRLSGDTNDIMISAYERGDATVTESLRAVKQVAQDMYRALLVGDLPWFAELINQEWEARRQLAPGVVT</sequence>
<keyword evidence="3" id="KW-0418">Kinase</keyword>
<dbReference type="SUPFAM" id="SSF55060">
    <property type="entry name" value="GHMP Kinase, C-terminal domain"/>
    <property type="match status" value="1"/>
</dbReference>
<gene>
    <name evidence="6" type="ORF">S03H2_10660</name>
</gene>
<dbReference type="InterPro" id="IPR001174">
    <property type="entry name" value="HddA/FKP"/>
</dbReference>
<dbReference type="PANTHER" id="PTHR32463">
    <property type="entry name" value="L-FUCOSE KINASE"/>
    <property type="match status" value="1"/>
</dbReference>